<dbReference type="Proteomes" id="UP000515151">
    <property type="component" value="Chromosome 1"/>
</dbReference>
<sequence length="247" mass="28090">METSSRCFVRLNSAVAVVPRRHFSFRSTGSSRSCVLLRRIPFLAHFSFNFNHKFYPSLILCSSSSLSEPEKGNDVSLLPNGPGEEAVTVRLRELPRVPNRFLQVVLVSPQIPGNTGCIARTCAASAVGLHLVGPLGFQVDDSKLKRAGLDYWPYVVVKVHNSWAEFREYFRKQEGEKRLLAFTKRGTQVHSVSCSLFLWNFRIGKEIGLYSVRKLLDCRQKLSSTARVKHMVEAHFGFQWWKLMLDV</sequence>
<keyword evidence="1" id="KW-0963">Cytoplasm</keyword>
<dbReference type="InterPro" id="IPR029026">
    <property type="entry name" value="tRNA_m1G_MTases_N"/>
</dbReference>
<evidence type="ECO:0000256" key="5">
    <source>
        <dbReference type="ARBA" id="ARBA00022694"/>
    </source>
</evidence>
<evidence type="ECO:0000256" key="3">
    <source>
        <dbReference type="ARBA" id="ARBA00022679"/>
    </source>
</evidence>
<keyword evidence="7" id="KW-1185">Reference proteome</keyword>
<accession>A0A6P8C5F4</accession>
<evidence type="ECO:0000256" key="4">
    <source>
        <dbReference type="ARBA" id="ARBA00022691"/>
    </source>
</evidence>
<evidence type="ECO:0000313" key="7">
    <source>
        <dbReference type="Proteomes" id="UP000515151"/>
    </source>
</evidence>
<keyword evidence="2" id="KW-0489">Methyltransferase</keyword>
<dbReference type="GO" id="GO:0008173">
    <property type="term" value="F:RNA methyltransferase activity"/>
    <property type="evidence" value="ECO:0007669"/>
    <property type="project" value="InterPro"/>
</dbReference>
<reference evidence="8" key="2">
    <citation type="submission" date="2025-08" db="UniProtKB">
        <authorList>
            <consortium name="RefSeq"/>
        </authorList>
    </citation>
    <scope>IDENTIFICATION</scope>
    <source>
        <tissue evidence="8">Leaf</tissue>
    </source>
</reference>
<protein>
    <submittedName>
        <fullName evidence="8">Uncharacterized protein LOC116193305 isoform X2</fullName>
    </submittedName>
</protein>
<proteinExistence type="predicted"/>
<evidence type="ECO:0000256" key="2">
    <source>
        <dbReference type="ARBA" id="ARBA00022603"/>
    </source>
</evidence>
<dbReference type="InterPro" id="IPR029028">
    <property type="entry name" value="Alpha/beta_knot_MTases"/>
</dbReference>
<dbReference type="GeneID" id="116193305"/>
<gene>
    <name evidence="8" type="primary">LOC116193305</name>
</gene>
<dbReference type="InterPro" id="IPR016914">
    <property type="entry name" value="TrmL"/>
</dbReference>
<feature type="domain" description="tRNA/rRNA methyltransferase SpoU type" evidence="6">
    <location>
        <begin position="103"/>
        <end position="193"/>
    </location>
</feature>
<evidence type="ECO:0000256" key="1">
    <source>
        <dbReference type="ARBA" id="ARBA00022490"/>
    </source>
</evidence>
<dbReference type="Gene3D" id="3.40.1280.10">
    <property type="match status" value="1"/>
</dbReference>
<dbReference type="Pfam" id="PF00588">
    <property type="entry name" value="SpoU_methylase"/>
    <property type="match status" value="1"/>
</dbReference>
<dbReference type="SUPFAM" id="SSF75217">
    <property type="entry name" value="alpha/beta knot"/>
    <property type="match status" value="1"/>
</dbReference>
<dbReference type="AlphaFoldDB" id="A0A6P8C5F4"/>
<dbReference type="PANTHER" id="PTHR42971:SF1">
    <property type="entry name" value="TRNA (CYTIDINE(34)-2'-O)-METHYLTRANSFERASE"/>
    <property type="match status" value="1"/>
</dbReference>
<dbReference type="GO" id="GO:0003723">
    <property type="term" value="F:RNA binding"/>
    <property type="evidence" value="ECO:0007669"/>
    <property type="project" value="InterPro"/>
</dbReference>
<evidence type="ECO:0000259" key="6">
    <source>
        <dbReference type="Pfam" id="PF00588"/>
    </source>
</evidence>
<keyword evidence="4" id="KW-0949">S-adenosyl-L-methionine</keyword>
<dbReference type="RefSeq" id="XP_031377985.1">
    <property type="nucleotide sequence ID" value="XM_031522125.1"/>
</dbReference>
<keyword evidence="3" id="KW-0808">Transferase</keyword>
<reference evidence="7" key="1">
    <citation type="journal article" date="2020" name="Plant Biotechnol. J.">
        <title>The pomegranate (Punica granatum L.) draft genome dissects genetic divergence between soft- and hard-seeded cultivars.</title>
        <authorList>
            <person name="Luo X."/>
            <person name="Li H."/>
            <person name="Wu Z."/>
            <person name="Yao W."/>
            <person name="Zhao P."/>
            <person name="Cao D."/>
            <person name="Yu H."/>
            <person name="Li K."/>
            <person name="Poudel K."/>
            <person name="Zhao D."/>
            <person name="Zhang F."/>
            <person name="Xia X."/>
            <person name="Chen L."/>
            <person name="Wang Q."/>
            <person name="Jing D."/>
            <person name="Cao S."/>
        </authorList>
    </citation>
    <scope>NUCLEOTIDE SEQUENCE [LARGE SCALE GENOMIC DNA]</scope>
    <source>
        <strain evidence="7">cv. Tunisia</strain>
    </source>
</reference>
<dbReference type="PANTHER" id="PTHR42971">
    <property type="entry name" value="TRNA (CYTIDINE(34)-2'-O)-METHYLTRANSFERASE"/>
    <property type="match status" value="1"/>
</dbReference>
<name>A0A6P8C5F4_PUNGR</name>
<keyword evidence="5" id="KW-0819">tRNA processing</keyword>
<dbReference type="InterPro" id="IPR001537">
    <property type="entry name" value="SpoU_MeTrfase"/>
</dbReference>
<dbReference type="GO" id="GO:0002130">
    <property type="term" value="P:wobble position ribose methylation"/>
    <property type="evidence" value="ECO:0007669"/>
    <property type="project" value="TreeGrafter"/>
</dbReference>
<evidence type="ECO:0000313" key="8">
    <source>
        <dbReference type="RefSeq" id="XP_031377985.1"/>
    </source>
</evidence>
<organism evidence="7 8">
    <name type="scientific">Punica granatum</name>
    <name type="common">Pomegranate</name>
    <dbReference type="NCBI Taxonomy" id="22663"/>
    <lineage>
        <taxon>Eukaryota</taxon>
        <taxon>Viridiplantae</taxon>
        <taxon>Streptophyta</taxon>
        <taxon>Embryophyta</taxon>
        <taxon>Tracheophyta</taxon>
        <taxon>Spermatophyta</taxon>
        <taxon>Magnoliopsida</taxon>
        <taxon>eudicotyledons</taxon>
        <taxon>Gunneridae</taxon>
        <taxon>Pentapetalae</taxon>
        <taxon>rosids</taxon>
        <taxon>malvids</taxon>
        <taxon>Myrtales</taxon>
        <taxon>Lythraceae</taxon>
        <taxon>Punica</taxon>
    </lineage>
</organism>